<feature type="compositionally biased region" description="Basic and acidic residues" evidence="1">
    <location>
        <begin position="428"/>
        <end position="445"/>
    </location>
</feature>
<organism evidence="2 3">
    <name type="scientific">Saponaria officinalis</name>
    <name type="common">Common soapwort</name>
    <name type="synonym">Lychnis saponaria</name>
    <dbReference type="NCBI Taxonomy" id="3572"/>
    <lineage>
        <taxon>Eukaryota</taxon>
        <taxon>Viridiplantae</taxon>
        <taxon>Streptophyta</taxon>
        <taxon>Embryophyta</taxon>
        <taxon>Tracheophyta</taxon>
        <taxon>Spermatophyta</taxon>
        <taxon>Magnoliopsida</taxon>
        <taxon>eudicotyledons</taxon>
        <taxon>Gunneridae</taxon>
        <taxon>Pentapetalae</taxon>
        <taxon>Caryophyllales</taxon>
        <taxon>Caryophyllaceae</taxon>
        <taxon>Caryophylleae</taxon>
        <taxon>Saponaria</taxon>
    </lineage>
</organism>
<feature type="compositionally biased region" description="Polar residues" evidence="1">
    <location>
        <begin position="346"/>
        <end position="360"/>
    </location>
</feature>
<gene>
    <name evidence="2" type="ORF">RND81_11G009800</name>
</gene>
<name>A0AAW1HGG4_SAPOF</name>
<feature type="compositionally biased region" description="Basic residues" evidence="1">
    <location>
        <begin position="157"/>
        <end position="166"/>
    </location>
</feature>
<feature type="compositionally biased region" description="Basic residues" evidence="1">
    <location>
        <begin position="574"/>
        <end position="583"/>
    </location>
</feature>
<feature type="compositionally biased region" description="Polar residues" evidence="1">
    <location>
        <begin position="521"/>
        <end position="532"/>
    </location>
</feature>
<feature type="region of interest" description="Disordered" evidence="1">
    <location>
        <begin position="143"/>
        <end position="181"/>
    </location>
</feature>
<dbReference type="Proteomes" id="UP001443914">
    <property type="component" value="Unassembled WGS sequence"/>
</dbReference>
<proteinExistence type="predicted"/>
<evidence type="ECO:0000313" key="2">
    <source>
        <dbReference type="EMBL" id="KAK9675480.1"/>
    </source>
</evidence>
<accession>A0AAW1HGG4</accession>
<feature type="compositionally biased region" description="Basic residues" evidence="1">
    <location>
        <begin position="446"/>
        <end position="456"/>
    </location>
</feature>
<evidence type="ECO:0000256" key="1">
    <source>
        <dbReference type="SAM" id="MobiDB-lite"/>
    </source>
</evidence>
<feature type="compositionally biased region" description="Basic and acidic residues" evidence="1">
    <location>
        <begin position="466"/>
        <end position="483"/>
    </location>
</feature>
<feature type="compositionally biased region" description="Basic and acidic residues" evidence="1">
    <location>
        <begin position="642"/>
        <end position="655"/>
    </location>
</feature>
<feature type="compositionally biased region" description="Polar residues" evidence="1">
    <location>
        <begin position="585"/>
        <end position="596"/>
    </location>
</feature>
<feature type="region of interest" description="Disordered" evidence="1">
    <location>
        <begin position="269"/>
        <end position="655"/>
    </location>
</feature>
<comment type="caution">
    <text evidence="2">The sequence shown here is derived from an EMBL/GenBank/DDBJ whole genome shotgun (WGS) entry which is preliminary data.</text>
</comment>
<dbReference type="AlphaFoldDB" id="A0AAW1HGG4"/>
<feature type="compositionally biased region" description="Basic residues" evidence="1">
    <location>
        <begin position="510"/>
        <end position="519"/>
    </location>
</feature>
<keyword evidence="3" id="KW-1185">Reference proteome</keyword>
<evidence type="ECO:0000313" key="3">
    <source>
        <dbReference type="Proteomes" id="UP001443914"/>
    </source>
</evidence>
<reference evidence="2" key="1">
    <citation type="submission" date="2024-03" db="EMBL/GenBank/DDBJ databases">
        <title>WGS assembly of Saponaria officinalis var. Norfolk2.</title>
        <authorList>
            <person name="Jenkins J."/>
            <person name="Shu S."/>
            <person name="Grimwood J."/>
            <person name="Barry K."/>
            <person name="Goodstein D."/>
            <person name="Schmutz J."/>
            <person name="Leebens-Mack J."/>
            <person name="Osbourn A."/>
        </authorList>
    </citation>
    <scope>NUCLEOTIDE SEQUENCE [LARGE SCALE GENOMIC DNA]</scope>
    <source>
        <strain evidence="2">JIC</strain>
    </source>
</reference>
<feature type="compositionally biased region" description="Basic and acidic residues" evidence="1">
    <location>
        <begin position="597"/>
        <end position="610"/>
    </location>
</feature>
<dbReference type="EMBL" id="JBDFQZ010000011">
    <property type="protein sequence ID" value="KAK9675480.1"/>
    <property type="molecule type" value="Genomic_DNA"/>
</dbReference>
<feature type="compositionally biased region" description="Polar residues" evidence="1">
    <location>
        <begin position="489"/>
        <end position="501"/>
    </location>
</feature>
<sequence>MTKRFRDDDEDEDDELKPVFVDTSLDTHLVVLVSPLLSFSLLKERIVMEHFNCFPNFGEIKIDALKVKREQKYYHLSDSMLIKVAFHGVEGWFVYADVSVTSFDKPSKALSITVKKLQPNLTLQKHVPTLQMPENAYKNIEKEAAKSDSPGDDPRQHGKKSSKRHKTETTPVKSTPKFEDNNARKASLMETQGIVLPSKVVEVSAAGDVDTSSVSTDAAAETDTAKRRCEVLRQSEGTVKSLKTLSSDLNQETAVHIVSRVKKFRRKLKGDGDGVDKSHVLKSGEGPDITRNDVSAFDSGKITSGKGINDEDVTPLKSSEVEVTESENTSKKMKTSKGSRRENNDLESANTTLKGTSTNAGGFCNEVSEVDNPVAASGSPAKKKKKNKKDVDGVNGRDAAQLGRVPDVMQNGVTTLDSETLGISEIESDNKRTGDAEIEKSEDIAKKKKKKTHKTKTSVTENEDLSTPRHNNDRELSDSRQEVAEFSQKGFSKTEQSADTMSKSEDEAKKKKKKTHKTKTSVTENEGLSSPRHNNDRELAGSRQEAAEFLQTGGIIKTEQSADTMSKSEDEAKKKKKKTHKTKTSVTENVDLSTPRHNNDREVADSRQEAAEFSQTGGISKIEQSADTLSKSRARSPSKQKSHLEDSSGFPLKERFNEKMKENAAPETVSNINERHICTLVEIVTAW</sequence>
<feature type="compositionally biased region" description="Basic and acidic residues" evidence="1">
    <location>
        <begin position="269"/>
        <end position="279"/>
    </location>
</feature>
<feature type="compositionally biased region" description="Polar residues" evidence="1">
    <location>
        <begin position="613"/>
        <end position="631"/>
    </location>
</feature>
<protein>
    <submittedName>
        <fullName evidence="2">Uncharacterized protein</fullName>
    </submittedName>
</protein>
<feature type="compositionally biased region" description="Basic residues" evidence="1">
    <location>
        <begin position="632"/>
        <end position="641"/>
    </location>
</feature>